<protein>
    <submittedName>
        <fullName evidence="3">FAD-binding oxidoreductase</fullName>
    </submittedName>
</protein>
<evidence type="ECO:0000259" key="2">
    <source>
        <dbReference type="Pfam" id="PF01266"/>
    </source>
</evidence>
<evidence type="ECO:0000256" key="1">
    <source>
        <dbReference type="SAM" id="MobiDB-lite"/>
    </source>
</evidence>
<feature type="domain" description="FAD dependent oxidoreductase" evidence="2">
    <location>
        <begin position="19"/>
        <end position="314"/>
    </location>
</feature>
<feature type="compositionally biased region" description="Basic and acidic residues" evidence="1">
    <location>
        <begin position="433"/>
        <end position="442"/>
    </location>
</feature>
<feature type="region of interest" description="Disordered" evidence="1">
    <location>
        <begin position="423"/>
        <end position="442"/>
    </location>
</feature>
<dbReference type="SUPFAM" id="SSF51905">
    <property type="entry name" value="FAD/NAD(P)-binding domain"/>
    <property type="match status" value="1"/>
</dbReference>
<evidence type="ECO:0000313" key="3">
    <source>
        <dbReference type="EMBL" id="WTQ84655.1"/>
    </source>
</evidence>
<dbReference type="Pfam" id="PF01266">
    <property type="entry name" value="DAO"/>
    <property type="match status" value="1"/>
</dbReference>
<dbReference type="Gene3D" id="3.30.9.10">
    <property type="entry name" value="D-Amino Acid Oxidase, subunit A, domain 2"/>
    <property type="match status" value="1"/>
</dbReference>
<dbReference type="RefSeq" id="WP_405452411.1">
    <property type="nucleotide sequence ID" value="NZ_CP108164.1"/>
</dbReference>
<evidence type="ECO:0000313" key="4">
    <source>
        <dbReference type="Proteomes" id="UP001622557"/>
    </source>
</evidence>
<accession>A0ABZ1KVX8</accession>
<sequence>MTGLPTGDGTGERVHWPGVVVVGAGVTGLLVTERLRRRGVPVLLVEQSRLGAGQTGHCHGYLHRGYIYRGITAPQRQALTRCADWWDERLARAGGDAVVGERSVVGFTGAAEREETLAAWKTLGMPWEDIGAPGLEGTAGTFAVPETTVSPRAAMRVVAGVAASTPTVHGRATAVWPSGRSMRAVDVLTGEGTVTITAPAYVLAAGLGTPDLLGPWARTLGIRTRLSYMLVCRTGRDLPHAFCLPADSAQGLFVASRPLGPDRVYLMSTFVSFWASTEDADARRSWLGAASRVLATHLPGLWEDPEARWGVYPARKVEVDAPGGGLPEGGVFDLGWDNAVTVLPGKLVLAPMYADRALERLARLTGLDRLRGPSLRGASLPGWPLPGPGPLLAPHGPGDSPWAAEDWEMTPLFTRTELFDHPEPYHPVPAPPTRKETHRWSA</sequence>
<dbReference type="EMBL" id="CP108164">
    <property type="protein sequence ID" value="WTQ84655.1"/>
    <property type="molecule type" value="Genomic_DNA"/>
</dbReference>
<dbReference type="Gene3D" id="3.50.50.60">
    <property type="entry name" value="FAD/NAD(P)-binding domain"/>
    <property type="match status" value="1"/>
</dbReference>
<dbReference type="GeneID" id="97285168"/>
<keyword evidence="4" id="KW-1185">Reference proteome</keyword>
<dbReference type="Proteomes" id="UP001622557">
    <property type="component" value="Chromosome"/>
</dbReference>
<proteinExistence type="predicted"/>
<reference evidence="3 4" key="1">
    <citation type="submission" date="2022-10" db="EMBL/GenBank/DDBJ databases">
        <title>The complete genomes of actinobacterial strains from the NBC collection.</title>
        <authorList>
            <person name="Joergensen T.S."/>
            <person name="Alvarez Arevalo M."/>
            <person name="Sterndorff E.B."/>
            <person name="Faurdal D."/>
            <person name="Vuksanovic O."/>
            <person name="Mourched A.-S."/>
            <person name="Charusanti P."/>
            <person name="Shaw S."/>
            <person name="Blin K."/>
            <person name="Weber T."/>
        </authorList>
    </citation>
    <scope>NUCLEOTIDE SEQUENCE [LARGE SCALE GENOMIC DNA]</scope>
    <source>
        <strain evidence="3 4">NBC_00156</strain>
    </source>
</reference>
<dbReference type="InterPro" id="IPR006076">
    <property type="entry name" value="FAD-dep_OxRdtase"/>
</dbReference>
<name>A0ABZ1KVX8_STRAH</name>
<organism evidence="3 4">
    <name type="scientific">Streptomyces achromogenes</name>
    <dbReference type="NCBI Taxonomy" id="67255"/>
    <lineage>
        <taxon>Bacteria</taxon>
        <taxon>Bacillati</taxon>
        <taxon>Actinomycetota</taxon>
        <taxon>Actinomycetes</taxon>
        <taxon>Kitasatosporales</taxon>
        <taxon>Streptomycetaceae</taxon>
        <taxon>Streptomyces</taxon>
    </lineage>
</organism>
<dbReference type="InterPro" id="IPR036188">
    <property type="entry name" value="FAD/NAD-bd_sf"/>
</dbReference>
<gene>
    <name evidence="3" type="ORF">OG350_32040</name>
</gene>